<organism evidence="14 15">
    <name type="scientific">Azohydromonas lata</name>
    <dbReference type="NCBI Taxonomy" id="45677"/>
    <lineage>
        <taxon>Bacteria</taxon>
        <taxon>Pseudomonadati</taxon>
        <taxon>Pseudomonadota</taxon>
        <taxon>Betaproteobacteria</taxon>
        <taxon>Burkholderiales</taxon>
        <taxon>Sphaerotilaceae</taxon>
        <taxon>Azohydromonas</taxon>
    </lineage>
</organism>
<dbReference type="InterPro" id="IPR024708">
    <property type="entry name" value="Catalase_AS"/>
</dbReference>
<dbReference type="EMBL" id="JAXOJX010000029">
    <property type="protein sequence ID" value="MDZ5458388.1"/>
    <property type="molecule type" value="Genomic_DNA"/>
</dbReference>
<evidence type="ECO:0000256" key="12">
    <source>
        <dbReference type="SAM" id="MobiDB-lite"/>
    </source>
</evidence>
<evidence type="ECO:0000256" key="3">
    <source>
        <dbReference type="ARBA" id="ARBA00010660"/>
    </source>
</evidence>
<feature type="region of interest" description="Disordered" evidence="12">
    <location>
        <begin position="116"/>
        <end position="149"/>
    </location>
</feature>
<dbReference type="CDD" id="cd03132">
    <property type="entry name" value="GATase1_catalase"/>
    <property type="match status" value="1"/>
</dbReference>
<evidence type="ECO:0000256" key="10">
    <source>
        <dbReference type="ARBA" id="ARBA00023324"/>
    </source>
</evidence>
<dbReference type="Gene3D" id="3.40.50.880">
    <property type="match status" value="1"/>
</dbReference>
<keyword evidence="9 11" id="KW-0408">Iron</keyword>
<dbReference type="PANTHER" id="PTHR42821:SF1">
    <property type="entry name" value="CATALASE-B"/>
    <property type="match status" value="1"/>
</dbReference>
<evidence type="ECO:0000313" key="14">
    <source>
        <dbReference type="EMBL" id="MDZ5458388.1"/>
    </source>
</evidence>
<evidence type="ECO:0000256" key="11">
    <source>
        <dbReference type="RuleBase" id="RU000498"/>
    </source>
</evidence>
<dbReference type="InterPro" id="IPR002226">
    <property type="entry name" value="Catalase_haem_BS"/>
</dbReference>
<dbReference type="EC" id="1.11.1.6" evidence="4 11"/>
<keyword evidence="5 11" id="KW-0575">Peroxidase</keyword>
<dbReference type="InterPro" id="IPR018028">
    <property type="entry name" value="Catalase"/>
</dbReference>
<dbReference type="InterPro" id="IPR011614">
    <property type="entry name" value="Catalase_core"/>
</dbReference>
<comment type="catalytic activity">
    <reaction evidence="11">
        <text>2 H2O2 = O2 + 2 H2O</text>
        <dbReference type="Rhea" id="RHEA:20309"/>
        <dbReference type="ChEBI" id="CHEBI:15377"/>
        <dbReference type="ChEBI" id="CHEBI:15379"/>
        <dbReference type="ChEBI" id="CHEBI:16240"/>
        <dbReference type="EC" id="1.11.1.6"/>
    </reaction>
</comment>
<protein>
    <recommendedName>
        <fullName evidence="4 11">Catalase</fullName>
        <ecNumber evidence="4 11">1.11.1.6</ecNumber>
    </recommendedName>
</protein>
<evidence type="ECO:0000256" key="1">
    <source>
        <dbReference type="ARBA" id="ARBA00001971"/>
    </source>
</evidence>
<comment type="caution">
    <text evidence="14">The sequence shown here is derived from an EMBL/GenBank/DDBJ whole genome shotgun (WGS) entry which is preliminary data.</text>
</comment>
<dbReference type="InterPro" id="IPR029062">
    <property type="entry name" value="Class_I_gatase-like"/>
</dbReference>
<dbReference type="Proteomes" id="UP001293718">
    <property type="component" value="Unassembled WGS sequence"/>
</dbReference>
<dbReference type="InterPro" id="IPR043156">
    <property type="entry name" value="Catalase_clade2_helical"/>
</dbReference>
<gene>
    <name evidence="14" type="ORF">SM757_17570</name>
</gene>
<evidence type="ECO:0000256" key="8">
    <source>
        <dbReference type="ARBA" id="ARBA00023002"/>
    </source>
</evidence>
<evidence type="ECO:0000313" key="15">
    <source>
        <dbReference type="Proteomes" id="UP001293718"/>
    </source>
</evidence>
<dbReference type="RefSeq" id="WP_322466471.1">
    <property type="nucleotide sequence ID" value="NZ_JAXOJX010000029.1"/>
</dbReference>
<dbReference type="GO" id="GO:0004096">
    <property type="term" value="F:catalase activity"/>
    <property type="evidence" value="ECO:0007669"/>
    <property type="project" value="UniProtKB-EC"/>
</dbReference>
<comment type="cofactor">
    <cofactor evidence="1">
        <name>heme</name>
        <dbReference type="ChEBI" id="CHEBI:30413"/>
    </cofactor>
</comment>
<evidence type="ECO:0000256" key="9">
    <source>
        <dbReference type="ARBA" id="ARBA00023004"/>
    </source>
</evidence>
<name>A0ABU5IJ33_9BURK</name>
<dbReference type="PANTHER" id="PTHR42821">
    <property type="entry name" value="CATALASE"/>
    <property type="match status" value="1"/>
</dbReference>
<feature type="domain" description="Catalase core" evidence="13">
    <location>
        <begin position="167"/>
        <end position="555"/>
    </location>
</feature>
<dbReference type="SUPFAM" id="SSF56634">
    <property type="entry name" value="Heme-dependent catalase-like"/>
    <property type="match status" value="1"/>
</dbReference>
<dbReference type="PROSITE" id="PS00438">
    <property type="entry name" value="CATALASE_2"/>
    <property type="match status" value="1"/>
</dbReference>
<dbReference type="InterPro" id="IPR020835">
    <property type="entry name" value="Catalase_sf"/>
</dbReference>
<evidence type="ECO:0000256" key="2">
    <source>
        <dbReference type="ARBA" id="ARBA00002974"/>
    </source>
</evidence>
<dbReference type="InterPro" id="IPR024712">
    <property type="entry name" value="Catalase_clade2"/>
</dbReference>
<dbReference type="PROSITE" id="PS00437">
    <property type="entry name" value="CATALASE_1"/>
    <property type="match status" value="1"/>
</dbReference>
<dbReference type="InterPro" id="IPR041399">
    <property type="entry name" value="Catalase_large_C"/>
</dbReference>
<sequence>MATKKTPAAKSPSEPDKSSGAARKTTTASGKQSMAGPAAESKPAARTRRSLLERAATALGSGTSSDNDAVRNLAVADRLEAKYDATQALSAALPHNANKPAEYVQGGQAMPAPAGVHAAPDNLDATGSTITEDNTSPKNGSKAEPGNNLNIVPLQKHRIDSGGRHITTNQGVPVADNQHSLRLGERGPTLLEDFILREKITHFDHERIPERVVHARGSAAHGYFECTEDITDLTRAAPFAAVGKKTPVFVRFSTVAGERGSADAVRDVRGFAVKFYTDEGNWDLVGNNIPVFFIQDAMKFPDLVHAVKPEPHHAMPQASSAHDTFWDFIGLTPESAHMVMWQMSDRAIPRSYRTMQGFGVHTFRFVNAQGQATLVKFHWSPVPGTHSLDWDEAVKINGADPDFHRRDLWEAIEGGAFPEYLLQIQTFTEEQAAGWSFDVLDATKIVPEELVPLRTVGRMVLDRNPDYFFGETEQVAFCTQHVVPGIDFTNDPLLQGRNFSYLDTQLSRLGGPNFHLIPINAPVAQVHNNQRDGFHQHGIFRGRVAYDPNSLAGGCPHQAGAAQGFTSFAEKLLEQQATAEPTKLRAKPEKFADHYTQAQLFYASQSPVERYHIARALRFELTRVQTPAIRERIVAMLRNIDENLATVVAQDLGMTSLPEPLPAARPPVASPEVSISPALSLLARPGDGRILARRVALLVGDGVDGAALEAVYQALVQAGAVPRYVGAKLGSVQSSSGDALPVEVTMEAAPSVLFDAVMLPAGAGAAATMAADGLAVEFVQQQYRHCKPLLVPTGAATLLQAAGVTTLPEDEGDPGLLFVPDDQVAQAGEEFIRRIALHRAWQRQTEPPMV</sequence>
<evidence type="ECO:0000259" key="13">
    <source>
        <dbReference type="SMART" id="SM01060"/>
    </source>
</evidence>
<dbReference type="SUPFAM" id="SSF52317">
    <property type="entry name" value="Class I glutamine amidotransferase-like"/>
    <property type="match status" value="1"/>
</dbReference>
<dbReference type="Pfam" id="PF18011">
    <property type="entry name" value="Catalase_C"/>
    <property type="match status" value="1"/>
</dbReference>
<dbReference type="PRINTS" id="PR00067">
    <property type="entry name" value="CATALASE"/>
</dbReference>
<dbReference type="InterPro" id="IPR010582">
    <property type="entry name" value="Catalase_immune_responsive"/>
</dbReference>
<dbReference type="Gene3D" id="1.20.1370.20">
    <property type="match status" value="1"/>
</dbReference>
<keyword evidence="15" id="KW-1185">Reference proteome</keyword>
<dbReference type="SMART" id="SM01060">
    <property type="entry name" value="Catalase"/>
    <property type="match status" value="1"/>
</dbReference>
<evidence type="ECO:0000256" key="6">
    <source>
        <dbReference type="ARBA" id="ARBA00022617"/>
    </source>
</evidence>
<dbReference type="Gene3D" id="2.40.180.10">
    <property type="entry name" value="Catalase core domain"/>
    <property type="match status" value="1"/>
</dbReference>
<feature type="region of interest" description="Disordered" evidence="12">
    <location>
        <begin position="1"/>
        <end position="67"/>
    </location>
</feature>
<evidence type="ECO:0000256" key="7">
    <source>
        <dbReference type="ARBA" id="ARBA00022723"/>
    </source>
</evidence>
<evidence type="ECO:0000256" key="4">
    <source>
        <dbReference type="ARBA" id="ARBA00012314"/>
    </source>
</evidence>
<keyword evidence="6 11" id="KW-0349">Heme</keyword>
<feature type="compositionally biased region" description="Polar residues" evidence="12">
    <location>
        <begin position="125"/>
        <end position="139"/>
    </location>
</feature>
<comment type="similarity">
    <text evidence="3">Belongs to the catalase family. HPII subfamily.</text>
</comment>
<dbReference type="Pfam" id="PF00199">
    <property type="entry name" value="Catalase"/>
    <property type="match status" value="1"/>
</dbReference>
<keyword evidence="7 11" id="KW-0479">Metal-binding</keyword>
<evidence type="ECO:0000256" key="5">
    <source>
        <dbReference type="ARBA" id="ARBA00022559"/>
    </source>
</evidence>
<comment type="function">
    <text evidence="2">Decomposes hydrogen peroxide into water and oxygen; serves to protect cells from the toxic effects of hydrogen peroxide.</text>
</comment>
<keyword evidence="8 11" id="KW-0560">Oxidoreductase</keyword>
<accession>A0ABU5IJ33</accession>
<dbReference type="PROSITE" id="PS51402">
    <property type="entry name" value="CATALASE_3"/>
    <property type="match status" value="1"/>
</dbReference>
<proteinExistence type="inferred from homology"/>
<dbReference type="Pfam" id="PF06628">
    <property type="entry name" value="Catalase-rel"/>
    <property type="match status" value="1"/>
</dbReference>
<keyword evidence="10 11" id="KW-0376">Hydrogen peroxide</keyword>
<reference evidence="14 15" key="1">
    <citation type="submission" date="2023-11" db="EMBL/GenBank/DDBJ databases">
        <title>Draft genome of Azohydromonas lata strain H1 (DSM1123), a polyhydroxyalkanoate producer.</title>
        <authorList>
            <person name="Traversa D."/>
            <person name="D'Addabbo P."/>
            <person name="Pazzani C."/>
            <person name="Manzari C."/>
            <person name="Chiara M."/>
            <person name="Scrascia M."/>
        </authorList>
    </citation>
    <scope>NUCLEOTIDE SEQUENCE [LARGE SCALE GENOMIC DNA]</scope>
    <source>
        <strain evidence="14 15">H1</strain>
    </source>
</reference>